<dbReference type="EMBL" id="SRLD01000003">
    <property type="protein sequence ID" value="TGE19648.1"/>
    <property type="molecule type" value="Genomic_DNA"/>
</dbReference>
<reference evidence="1 2" key="1">
    <citation type="submission" date="2019-04" db="EMBL/GenBank/DDBJ databases">
        <authorList>
            <person name="Feng G."/>
            <person name="Zhang J."/>
            <person name="Zhu H."/>
        </authorList>
    </citation>
    <scope>NUCLEOTIDE SEQUENCE [LARGE SCALE GENOMIC DNA]</scope>
    <source>
        <strain evidence="1 2">JCM 17223</strain>
    </source>
</reference>
<evidence type="ECO:0000313" key="2">
    <source>
        <dbReference type="Proteomes" id="UP000297739"/>
    </source>
</evidence>
<name>A0A4Z0PPV4_9BACT</name>
<protein>
    <recommendedName>
        <fullName evidence="3">DUF4848 domain-containing protein</fullName>
    </recommendedName>
</protein>
<dbReference type="Proteomes" id="UP000297739">
    <property type="component" value="Unassembled WGS sequence"/>
</dbReference>
<dbReference type="AlphaFoldDB" id="A0A4Z0PPV4"/>
<gene>
    <name evidence="1" type="ORF">E5J99_02500</name>
</gene>
<dbReference type="RefSeq" id="WP_135496137.1">
    <property type="nucleotide sequence ID" value="NZ_SRLD01000003.1"/>
</dbReference>
<comment type="caution">
    <text evidence="1">The sequence shown here is derived from an EMBL/GenBank/DDBJ whole genome shotgun (WGS) entry which is preliminary data.</text>
</comment>
<organism evidence="1 2">
    <name type="scientific">Hymenobacter elongatus</name>
    <dbReference type="NCBI Taxonomy" id="877208"/>
    <lineage>
        <taxon>Bacteria</taxon>
        <taxon>Pseudomonadati</taxon>
        <taxon>Bacteroidota</taxon>
        <taxon>Cytophagia</taxon>
        <taxon>Cytophagales</taxon>
        <taxon>Hymenobacteraceae</taxon>
        <taxon>Hymenobacter</taxon>
    </lineage>
</organism>
<dbReference type="OrthoDB" id="710147at2"/>
<dbReference type="PROSITE" id="PS51257">
    <property type="entry name" value="PROKAR_LIPOPROTEIN"/>
    <property type="match status" value="1"/>
</dbReference>
<evidence type="ECO:0000313" key="1">
    <source>
        <dbReference type="EMBL" id="TGE19648.1"/>
    </source>
</evidence>
<keyword evidence="2" id="KW-1185">Reference proteome</keyword>
<accession>A0A4Z0PPV4</accession>
<evidence type="ECO:0008006" key="3">
    <source>
        <dbReference type="Google" id="ProtNLM"/>
    </source>
</evidence>
<sequence length="341" mass="38200">MKNLTPFALAISAAGFFTACQKDNSIEPSHTATVQQADARQASGGYSVRNGRLVFANQAAFQKVVEHLNANKTSLAAWDNGNGVTSLKEKYAAIDKRLAALDAKFEQLSAAEQALAQQEMTVSERVEKGAILWVPDPVFASILNAEGEFQIGDEVHHLTQRDEYIVNASEQAVLKRQDWKNPAVRTFSIQYGTNKKTEGTAQRSGQFTMWYTDYTERDINGNTLPKTYNGRPTRLWASQWNVVWAAYASHGVRSQYEYKSRFAGWLDNDCSEIYVKGESVIIRPNDDSRTEQYVTNEDIKYNDDVVEATLQSHASVEFMEIVWSNSTHRAVYKGATAQLSL</sequence>
<proteinExistence type="predicted"/>